<keyword evidence="4" id="KW-1185">Reference proteome</keyword>
<proteinExistence type="predicted"/>
<evidence type="ECO:0000313" key="3">
    <source>
        <dbReference type="EMBL" id="MDN0024991.1"/>
    </source>
</evidence>
<sequence>MKSILRLLTAMLPLCMICLSCSDDEPFSTVGPDDDPHILSPMFPDRQNGELPVIAAISRDANFKMTLTVTPADYTDVVWYIDGDKAAEGDSIDIGLPAGLYTMKVVATTVKGKSTSREGLIRVNPLDGDPWSAEKGYERFVAPGTVAVLYGDNLEQVRSVRIGNGTPSPAAYSTEGGTPHLTYTVPTDVEDGVHRVFLTDTDGEEFGANTVTVSKTALVTSGAGRARAEAEWTLTGINLDKIASLKVGDAEIRQFTHQTSDTIRMIFPTLAEGEYTLTGTTKDGGKVRFCQGKSIVEQMPLSVTTELVIWSGHHYVSWGLADGDPNKTFNLINKDVFATVKAGTVMAIHYSTNPEDTYHQLQPTTAWWTALPGADKADVDGAGVYEFTLTRDVLGMIMEQDGFIVTGHGIYIDSVVLK</sequence>
<evidence type="ECO:0000313" key="5">
    <source>
        <dbReference type="Proteomes" id="UP001168478"/>
    </source>
</evidence>
<dbReference type="AlphaFoldDB" id="A0AAW7JT26"/>
<dbReference type="Proteomes" id="UP001167831">
    <property type="component" value="Unassembled WGS sequence"/>
</dbReference>
<keyword evidence="1" id="KW-0732">Signal</keyword>
<evidence type="ECO:0000313" key="4">
    <source>
        <dbReference type="Proteomes" id="UP001167831"/>
    </source>
</evidence>
<feature type="signal peptide" evidence="1">
    <location>
        <begin position="1"/>
        <end position="22"/>
    </location>
</feature>
<protein>
    <submittedName>
        <fullName evidence="3">Uncharacterized protein</fullName>
    </submittedName>
</protein>
<reference evidence="3" key="1">
    <citation type="submission" date="2023-06" db="EMBL/GenBank/DDBJ databases">
        <authorList>
            <person name="Zeman M."/>
            <person name="Kubasova T."/>
            <person name="Jahodarova E."/>
            <person name="Nykrynova M."/>
            <person name="Rychlik I."/>
        </authorList>
    </citation>
    <scope>NUCLEOTIDE SEQUENCE</scope>
    <source>
        <strain evidence="3">ET15</strain>
        <strain evidence="2">ET37</strain>
    </source>
</reference>
<name>A0AAW7JT26_9BACT</name>
<evidence type="ECO:0000313" key="2">
    <source>
        <dbReference type="EMBL" id="MDN0022392.1"/>
    </source>
</evidence>
<gene>
    <name evidence="2" type="ORF">QVN81_05055</name>
    <name evidence="3" type="ORF">QVN84_05590</name>
</gene>
<evidence type="ECO:0000256" key="1">
    <source>
        <dbReference type="SAM" id="SignalP"/>
    </source>
</evidence>
<dbReference type="Proteomes" id="UP001168478">
    <property type="component" value="Unassembled WGS sequence"/>
</dbReference>
<accession>A0AAW7JT26</accession>
<dbReference type="RefSeq" id="WP_289824951.1">
    <property type="nucleotide sequence ID" value="NZ_JAUEIE010000003.1"/>
</dbReference>
<dbReference type="EMBL" id="JAUEIE010000003">
    <property type="protein sequence ID" value="MDN0022392.1"/>
    <property type="molecule type" value="Genomic_DNA"/>
</dbReference>
<comment type="caution">
    <text evidence="3">The sequence shown here is derived from an EMBL/GenBank/DDBJ whole genome shotgun (WGS) entry which is preliminary data.</text>
</comment>
<organism evidence="3 5">
    <name type="scientific">Leyella lascolaii</name>
    <dbReference type="NCBI Taxonomy" id="1776379"/>
    <lineage>
        <taxon>Bacteria</taxon>
        <taxon>Pseudomonadati</taxon>
        <taxon>Bacteroidota</taxon>
        <taxon>Bacteroidia</taxon>
        <taxon>Bacteroidales</taxon>
        <taxon>Prevotellaceae</taxon>
        <taxon>Leyella</taxon>
    </lineage>
</organism>
<feature type="chain" id="PRO_5043835265" evidence="1">
    <location>
        <begin position="23"/>
        <end position="418"/>
    </location>
</feature>
<reference evidence="3" key="2">
    <citation type="submission" date="2023-08" db="EMBL/GenBank/DDBJ databases">
        <title>Identification and characterization of horizontal gene transfer across gut microbiota members of farm animals based on homology search.</title>
        <authorList>
            <person name="Schwarzerova J."/>
            <person name="Nykrynova M."/>
            <person name="Jureckova K."/>
            <person name="Cejkova D."/>
            <person name="Rychlik I."/>
        </authorList>
    </citation>
    <scope>NUCLEOTIDE SEQUENCE</scope>
    <source>
        <strain evidence="3">ET15</strain>
        <strain evidence="2">ET37</strain>
    </source>
</reference>
<dbReference type="EMBL" id="JAUEIF010000003">
    <property type="protein sequence ID" value="MDN0024991.1"/>
    <property type="molecule type" value="Genomic_DNA"/>
</dbReference>